<dbReference type="GO" id="GO:0009245">
    <property type="term" value="P:lipid A biosynthetic process"/>
    <property type="evidence" value="ECO:0007669"/>
    <property type="project" value="UniProtKB-UniRule"/>
</dbReference>
<keyword evidence="5 13" id="KW-0444">Lipid biosynthesis</keyword>
<evidence type="ECO:0000256" key="3">
    <source>
        <dbReference type="ARBA" id="ARBA00012071"/>
    </source>
</evidence>
<accession>H8KNJ4</accession>
<dbReference type="InterPro" id="IPR027417">
    <property type="entry name" value="P-loop_NTPase"/>
</dbReference>
<dbReference type="EMBL" id="CP003349">
    <property type="protein sequence ID" value="AFD07992.1"/>
    <property type="molecule type" value="Genomic_DNA"/>
</dbReference>
<gene>
    <name evidence="13" type="primary">lpxK</name>
    <name evidence="14" type="ordered locus">Solca_2973</name>
</gene>
<keyword evidence="9 13" id="KW-0418">Kinase</keyword>
<dbReference type="PANTHER" id="PTHR42724">
    <property type="entry name" value="TETRAACYLDISACCHARIDE 4'-KINASE"/>
    <property type="match status" value="1"/>
</dbReference>
<dbReference type="KEGG" id="scn:Solca_2973"/>
<comment type="function">
    <text evidence="1 13">Transfers the gamma-phosphate of ATP to the 4'-position of a tetraacyldisaccharide 1-phosphate intermediate (termed DS-1-P) to form tetraacyldisaccharide 1,4'-bis-phosphate (lipid IVA).</text>
</comment>
<dbReference type="EC" id="2.7.1.130" evidence="3 13"/>
<keyword evidence="15" id="KW-1185">Reference proteome</keyword>
<evidence type="ECO:0000256" key="12">
    <source>
        <dbReference type="ARBA" id="ARBA00029757"/>
    </source>
</evidence>
<evidence type="ECO:0000256" key="6">
    <source>
        <dbReference type="ARBA" id="ARBA00022556"/>
    </source>
</evidence>
<dbReference type="HAMAP" id="MF_00409">
    <property type="entry name" value="LpxK"/>
    <property type="match status" value="1"/>
</dbReference>
<dbReference type="GO" id="GO:0009029">
    <property type="term" value="F:lipid-A 4'-kinase activity"/>
    <property type="evidence" value="ECO:0007669"/>
    <property type="project" value="UniProtKB-UniRule"/>
</dbReference>
<keyword evidence="8 13" id="KW-0547">Nucleotide-binding</keyword>
<evidence type="ECO:0000313" key="14">
    <source>
        <dbReference type="EMBL" id="AFD07992.1"/>
    </source>
</evidence>
<evidence type="ECO:0000256" key="7">
    <source>
        <dbReference type="ARBA" id="ARBA00022679"/>
    </source>
</evidence>
<keyword evidence="6 13" id="KW-0441">Lipid A biosynthesis</keyword>
<evidence type="ECO:0000256" key="2">
    <source>
        <dbReference type="ARBA" id="ARBA00004870"/>
    </source>
</evidence>
<evidence type="ECO:0000256" key="11">
    <source>
        <dbReference type="ARBA" id="ARBA00023098"/>
    </source>
</evidence>
<evidence type="ECO:0000256" key="5">
    <source>
        <dbReference type="ARBA" id="ARBA00022516"/>
    </source>
</evidence>
<sequence>MSAFRLLLLPFSLIYGLVVKLRNNFYNKGIFHSHEFDIPVIAVGNLEVGGAGKTPMIEYLIRLLSPEKKIATISRGYGRKTKGMIIADENSSAQEIGDEPMQFNTKFPEVTVVASENRVKAINTVKDDQQVILLDDAFQHRKVKAGFTILLLDYNRVGERSFLLPAGNMRESKAGMKRADVIVVTKAPKIFSPLDQRVVEAKIRPYFDKEIFYSYIHYGELQLLNKNSDVQQFTLSDITRKTEIILLTGIAKTKPLTDFLEVKTKNITHLKYLDHHKFTAKDVQKLADVYNSVSAAHGGQKVIITTEKDAMRLMAPELETEVLQLPIHYIPIKAEICDRFKEDFDNKILNYVG</sequence>
<keyword evidence="7 13" id="KW-0808">Transferase</keyword>
<evidence type="ECO:0000256" key="13">
    <source>
        <dbReference type="HAMAP-Rule" id="MF_00409"/>
    </source>
</evidence>
<dbReference type="GO" id="GO:0005886">
    <property type="term" value="C:plasma membrane"/>
    <property type="evidence" value="ECO:0007669"/>
    <property type="project" value="TreeGrafter"/>
</dbReference>
<dbReference type="STRING" id="929556.Solca_2973"/>
<dbReference type="GO" id="GO:0005524">
    <property type="term" value="F:ATP binding"/>
    <property type="evidence" value="ECO:0007669"/>
    <property type="project" value="UniProtKB-UniRule"/>
</dbReference>
<dbReference type="PANTHER" id="PTHR42724:SF1">
    <property type="entry name" value="TETRAACYLDISACCHARIDE 4'-KINASE, MITOCHONDRIAL-RELATED"/>
    <property type="match status" value="1"/>
</dbReference>
<evidence type="ECO:0000256" key="1">
    <source>
        <dbReference type="ARBA" id="ARBA00002274"/>
    </source>
</evidence>
<keyword evidence="10 13" id="KW-0067">ATP-binding</keyword>
<proteinExistence type="inferred from homology"/>
<dbReference type="eggNOG" id="COG1663">
    <property type="taxonomic scope" value="Bacteria"/>
</dbReference>
<organism evidence="14 15">
    <name type="scientific">Solitalea canadensis (strain ATCC 29591 / DSM 3403 / JCM 21819 / LMG 8368 / NBRC 15130 / NCIMB 12057 / USAM 9D)</name>
    <name type="common">Flexibacter canadensis</name>
    <dbReference type="NCBI Taxonomy" id="929556"/>
    <lineage>
        <taxon>Bacteria</taxon>
        <taxon>Pseudomonadati</taxon>
        <taxon>Bacteroidota</taxon>
        <taxon>Sphingobacteriia</taxon>
        <taxon>Sphingobacteriales</taxon>
        <taxon>Sphingobacteriaceae</taxon>
        <taxon>Solitalea</taxon>
    </lineage>
</organism>
<dbReference type="SUPFAM" id="SSF52540">
    <property type="entry name" value="P-loop containing nucleoside triphosphate hydrolases"/>
    <property type="match status" value="1"/>
</dbReference>
<evidence type="ECO:0000256" key="9">
    <source>
        <dbReference type="ARBA" id="ARBA00022777"/>
    </source>
</evidence>
<reference evidence="14" key="1">
    <citation type="submission" date="2012-02" db="EMBL/GenBank/DDBJ databases">
        <title>The complete genome of Solitalea canadensis DSM 3403.</title>
        <authorList>
            <consortium name="US DOE Joint Genome Institute (JGI-PGF)"/>
            <person name="Lucas S."/>
            <person name="Copeland A."/>
            <person name="Lapidus A."/>
            <person name="Glavina del Rio T."/>
            <person name="Dalin E."/>
            <person name="Tice H."/>
            <person name="Bruce D."/>
            <person name="Goodwin L."/>
            <person name="Pitluck S."/>
            <person name="Peters L."/>
            <person name="Ovchinnikova G."/>
            <person name="Lu M."/>
            <person name="Kyrpides N."/>
            <person name="Mavromatis K."/>
            <person name="Ivanova N."/>
            <person name="Brettin T."/>
            <person name="Detter J.C."/>
            <person name="Han C."/>
            <person name="Larimer F."/>
            <person name="Land M."/>
            <person name="Hauser L."/>
            <person name="Markowitz V."/>
            <person name="Cheng J.-F."/>
            <person name="Hugenholtz P."/>
            <person name="Woyke T."/>
            <person name="Wu D."/>
            <person name="Spring S."/>
            <person name="Schroeder M."/>
            <person name="Kopitz M."/>
            <person name="Brambilla E."/>
            <person name="Klenk H.-P."/>
            <person name="Eisen J.A."/>
        </authorList>
    </citation>
    <scope>NUCLEOTIDE SEQUENCE</scope>
    <source>
        <strain evidence="14">DSM 3403</strain>
    </source>
</reference>
<keyword evidence="11 13" id="KW-0443">Lipid metabolism</keyword>
<name>H8KNJ4_SOLCM</name>
<evidence type="ECO:0000256" key="10">
    <source>
        <dbReference type="ARBA" id="ARBA00022840"/>
    </source>
</evidence>
<evidence type="ECO:0000256" key="4">
    <source>
        <dbReference type="ARBA" id="ARBA00016436"/>
    </source>
</evidence>
<evidence type="ECO:0000256" key="8">
    <source>
        <dbReference type="ARBA" id="ARBA00022741"/>
    </source>
</evidence>
<dbReference type="NCBIfam" id="TIGR00682">
    <property type="entry name" value="lpxK"/>
    <property type="match status" value="1"/>
</dbReference>
<dbReference type="HOGENOM" id="CLU_038816_6_0_10"/>
<dbReference type="Pfam" id="PF02606">
    <property type="entry name" value="LpxK"/>
    <property type="match status" value="1"/>
</dbReference>
<comment type="pathway">
    <text evidence="2 13">Glycolipid biosynthesis; lipid IV(A) biosynthesis; lipid IV(A) from (3R)-3-hydroxytetradecanoyl-[acyl-carrier-protein] and UDP-N-acetyl-alpha-D-glucosamine: step 6/6.</text>
</comment>
<dbReference type="Proteomes" id="UP000007590">
    <property type="component" value="Chromosome"/>
</dbReference>
<comment type="catalytic activity">
    <reaction evidence="13">
        <text>a lipid A disaccharide + ATP = a lipid IVA + ADP + H(+)</text>
        <dbReference type="Rhea" id="RHEA:67840"/>
        <dbReference type="ChEBI" id="CHEBI:15378"/>
        <dbReference type="ChEBI" id="CHEBI:30616"/>
        <dbReference type="ChEBI" id="CHEBI:176343"/>
        <dbReference type="ChEBI" id="CHEBI:176425"/>
        <dbReference type="ChEBI" id="CHEBI:456216"/>
        <dbReference type="EC" id="2.7.1.130"/>
    </reaction>
</comment>
<dbReference type="UniPathway" id="UPA00359">
    <property type="reaction ID" value="UER00482"/>
</dbReference>
<feature type="binding site" evidence="13">
    <location>
        <begin position="47"/>
        <end position="54"/>
    </location>
    <ligand>
        <name>ATP</name>
        <dbReference type="ChEBI" id="CHEBI:30616"/>
    </ligand>
</feature>
<dbReference type="InterPro" id="IPR003758">
    <property type="entry name" value="LpxK"/>
</dbReference>
<protein>
    <recommendedName>
        <fullName evidence="4 13">Tetraacyldisaccharide 4'-kinase</fullName>
        <ecNumber evidence="3 13">2.7.1.130</ecNumber>
    </recommendedName>
    <alternativeName>
        <fullName evidence="12 13">Lipid A 4'-kinase</fullName>
    </alternativeName>
</protein>
<dbReference type="AlphaFoldDB" id="H8KNJ4"/>
<dbReference type="RefSeq" id="WP_014681219.1">
    <property type="nucleotide sequence ID" value="NC_017770.1"/>
</dbReference>
<evidence type="ECO:0000313" key="15">
    <source>
        <dbReference type="Proteomes" id="UP000007590"/>
    </source>
</evidence>
<dbReference type="OrthoDB" id="9766423at2"/>
<comment type="similarity">
    <text evidence="13">Belongs to the LpxK family.</text>
</comment>